<geneLocation type="plasmid" evidence="1 2">
    <name>unnamed1</name>
</geneLocation>
<reference evidence="1 2" key="1">
    <citation type="submission" date="2022-10" db="EMBL/GenBank/DDBJ databases">
        <title>The complete genomes of actinobacterial strains from the NBC collection.</title>
        <authorList>
            <person name="Joergensen T.S."/>
            <person name="Alvarez Arevalo M."/>
            <person name="Sterndorff E.B."/>
            <person name="Faurdal D."/>
            <person name="Vuksanovic O."/>
            <person name="Mourched A.-S."/>
            <person name="Charusanti P."/>
            <person name="Shaw S."/>
            <person name="Blin K."/>
            <person name="Weber T."/>
        </authorList>
    </citation>
    <scope>NUCLEOTIDE SEQUENCE [LARGE SCALE GENOMIC DNA]</scope>
    <source>
        <strain evidence="1 2">NBC_00123</strain>
        <plasmid evidence="1 2">unnamed1</plasmid>
    </source>
</reference>
<evidence type="ECO:0000313" key="1">
    <source>
        <dbReference type="EMBL" id="WTR75819.1"/>
    </source>
</evidence>
<keyword evidence="1" id="KW-0614">Plasmid</keyword>
<proteinExistence type="predicted"/>
<evidence type="ECO:0000313" key="2">
    <source>
        <dbReference type="Proteomes" id="UP001622594"/>
    </source>
</evidence>
<gene>
    <name evidence="1" type="ORF">OG814_41920</name>
</gene>
<keyword evidence="2" id="KW-1185">Reference proteome</keyword>
<organism evidence="1 2">
    <name type="scientific">Streptomyces zaomyceticus</name>
    <dbReference type="NCBI Taxonomy" id="68286"/>
    <lineage>
        <taxon>Bacteria</taxon>
        <taxon>Bacillati</taxon>
        <taxon>Actinomycetota</taxon>
        <taxon>Actinomycetes</taxon>
        <taxon>Kitasatosporales</taxon>
        <taxon>Streptomycetaceae</taxon>
        <taxon>Streptomyces</taxon>
    </lineage>
</organism>
<dbReference type="EMBL" id="CP108189">
    <property type="protein sequence ID" value="WTR75819.1"/>
    <property type="molecule type" value="Genomic_DNA"/>
</dbReference>
<protein>
    <recommendedName>
        <fullName evidence="3">Transposase IS4-like domain-containing protein</fullName>
    </recommendedName>
</protein>
<name>A0ABZ1LPY7_9ACTN</name>
<sequence>MRLLVDAATADEGRRISVHLADQDGMLLVVVLSHAGTSPDDTILTDLAAVPGTASCGTDASDEGRRVWTVLSTERPRFRATPAA</sequence>
<accession>A0ABZ1LPY7</accession>
<evidence type="ECO:0008006" key="3">
    <source>
        <dbReference type="Google" id="ProtNLM"/>
    </source>
</evidence>
<dbReference type="Proteomes" id="UP001622594">
    <property type="component" value="Plasmid unnamed1"/>
</dbReference>
<dbReference type="RefSeq" id="WP_331717857.1">
    <property type="nucleotide sequence ID" value="NZ_CP108189.1"/>
</dbReference>